<evidence type="ECO:0000313" key="2">
    <source>
        <dbReference type="EMBL" id="KUI72358.1"/>
    </source>
</evidence>
<feature type="compositionally biased region" description="Basic and acidic residues" evidence="1">
    <location>
        <begin position="324"/>
        <end position="344"/>
    </location>
</feature>
<dbReference type="SMR" id="A0A194W8D8"/>
<dbReference type="OrthoDB" id="428854at2759"/>
<organism evidence="2 3">
    <name type="scientific">Cytospora mali</name>
    <name type="common">Apple Valsa canker fungus</name>
    <name type="synonym">Valsa mali</name>
    <dbReference type="NCBI Taxonomy" id="578113"/>
    <lineage>
        <taxon>Eukaryota</taxon>
        <taxon>Fungi</taxon>
        <taxon>Dikarya</taxon>
        <taxon>Ascomycota</taxon>
        <taxon>Pezizomycotina</taxon>
        <taxon>Sordariomycetes</taxon>
        <taxon>Sordariomycetidae</taxon>
        <taxon>Diaporthales</taxon>
        <taxon>Cytosporaceae</taxon>
        <taxon>Cytospora</taxon>
    </lineage>
</organism>
<feature type="compositionally biased region" description="Low complexity" evidence="1">
    <location>
        <begin position="466"/>
        <end position="480"/>
    </location>
</feature>
<evidence type="ECO:0000256" key="1">
    <source>
        <dbReference type="SAM" id="MobiDB-lite"/>
    </source>
</evidence>
<feature type="region of interest" description="Disordered" evidence="1">
    <location>
        <begin position="1"/>
        <end position="214"/>
    </location>
</feature>
<dbReference type="Proteomes" id="UP000078559">
    <property type="component" value="Chromosome 8"/>
</dbReference>
<reference evidence="2" key="1">
    <citation type="submission" date="2014-12" db="EMBL/GenBank/DDBJ databases">
        <title>Genome Sequence of Valsa Canker Pathogens Uncovers a Specific Adaption of Colonization on Woody Bark.</title>
        <authorList>
            <person name="Yin Z."/>
            <person name="Liu H."/>
            <person name="Gao X."/>
            <person name="Li Z."/>
            <person name="Song N."/>
            <person name="Ke X."/>
            <person name="Dai Q."/>
            <person name="Wu Y."/>
            <person name="Sun Y."/>
            <person name="Xu J.-R."/>
            <person name="Kang Z.K."/>
            <person name="Wang L."/>
            <person name="Huang L."/>
        </authorList>
    </citation>
    <scope>NUCLEOTIDE SEQUENCE [LARGE SCALE GENOMIC DNA]</scope>
    <source>
        <strain evidence="2">03-8</strain>
    </source>
</reference>
<feature type="compositionally biased region" description="Polar residues" evidence="1">
    <location>
        <begin position="523"/>
        <end position="537"/>
    </location>
</feature>
<feature type="compositionally biased region" description="Low complexity" evidence="1">
    <location>
        <begin position="231"/>
        <end position="250"/>
    </location>
</feature>
<feature type="compositionally biased region" description="Basic and acidic residues" evidence="1">
    <location>
        <begin position="377"/>
        <end position="392"/>
    </location>
</feature>
<name>A0A194W8D8_CYTMA</name>
<dbReference type="AlphaFoldDB" id="A0A194W8D8"/>
<feature type="compositionally biased region" description="Low complexity" evidence="1">
    <location>
        <begin position="540"/>
        <end position="563"/>
    </location>
</feature>
<evidence type="ECO:0000313" key="3">
    <source>
        <dbReference type="Proteomes" id="UP000078559"/>
    </source>
</evidence>
<feature type="compositionally biased region" description="Low complexity" evidence="1">
    <location>
        <begin position="201"/>
        <end position="214"/>
    </location>
</feature>
<feature type="compositionally biased region" description="Pro residues" evidence="1">
    <location>
        <begin position="171"/>
        <end position="186"/>
    </location>
</feature>
<protein>
    <submittedName>
        <fullName evidence="2">Uncharacterized protein</fullName>
    </submittedName>
</protein>
<feature type="region of interest" description="Disordered" evidence="1">
    <location>
        <begin position="226"/>
        <end position="637"/>
    </location>
</feature>
<feature type="compositionally biased region" description="Basic and acidic residues" evidence="1">
    <location>
        <begin position="280"/>
        <end position="295"/>
    </location>
</feature>
<proteinExistence type="predicted"/>
<sequence>MASELSPGSHNPFRRKANNTSSGSRPAPAPEAVLSPPPPLPSTPTDAEPSIFHSELSQKPQAPKHSAGDFAKALESLGKSDAPPPPSTTFQKQKPVKKVRVQSPPPSSPESASADRSYPKYPLPERDDDDESSVSSVSVDGEREDPFQNEAPPIPEDALASMAKLDLAQPQPQPQPYTGRGPPPNPFGRTLEDMELAAKDGGQSSAEQSASAGKAGLDVEAFKRLLLTGQGPAPGASGTGSATSSSHPTGLAGDGGSMTDASSVSRQSLFDANHLQESPRTSHEISEPEGDEHKHGQMSTPQPKPSARKKPPPPPPATRHGKLIKVELKDKNKDKPAAALERRISGGLTGASPMSPGRRSSVSPAGVNKPLPPPPARSEDDPKESIFDKESAGKVPELDIDPEADVIPSPRPPTPPNTSHTPSTPLENPASTPRKPAPPPRRQSHARTESSKSQPDTYEETGTPPRSSLDSNISRSSSIRVNTAVPTPPPPRRPAGHRNSPSLSGTIPNNALSPAFPFPVVSASPTITTPGFPQGTLQHPAATDTSSGATAASNSPNNPAGAKPSPPPRPPQRNASTRKGAASSSSLPNRPGSSHEVPARKQGVVPPPPPPRLRGSSRGSMDGPGKASGEAVAGGAPEKVASVAEGAVTGGVAGVDVGASDEAVRAMLADLDALQREVEAARAAAAGGG</sequence>
<keyword evidence="3" id="KW-1185">Reference proteome</keyword>
<feature type="compositionally biased region" description="Polar residues" evidence="1">
    <location>
        <begin position="499"/>
        <end position="512"/>
    </location>
</feature>
<dbReference type="EMBL" id="CM003105">
    <property type="protein sequence ID" value="KUI72358.1"/>
    <property type="molecule type" value="Genomic_DNA"/>
</dbReference>
<feature type="compositionally biased region" description="Polar residues" evidence="1">
    <location>
        <begin position="259"/>
        <end position="279"/>
    </location>
</feature>
<feature type="compositionally biased region" description="Low complexity" evidence="1">
    <location>
        <begin position="572"/>
        <end position="594"/>
    </location>
</feature>
<gene>
    <name evidence="2" type="ORF">VM1G_07580</name>
</gene>
<accession>A0A194W8D8</accession>